<evidence type="ECO:0000256" key="1">
    <source>
        <dbReference type="ARBA" id="ARBA00023015"/>
    </source>
</evidence>
<dbReference type="PANTHER" id="PTHR24567">
    <property type="entry name" value="CRP FAMILY TRANSCRIPTIONAL REGULATORY PROTEIN"/>
    <property type="match status" value="1"/>
</dbReference>
<dbReference type="RefSeq" id="WP_055182761.1">
    <property type="nucleotide sequence ID" value="NZ_BLYK01000042.1"/>
</dbReference>
<dbReference type="SMART" id="SM00419">
    <property type="entry name" value="HTH_CRP"/>
    <property type="match status" value="1"/>
</dbReference>
<evidence type="ECO:0000259" key="4">
    <source>
        <dbReference type="PROSITE" id="PS50042"/>
    </source>
</evidence>
<gene>
    <name evidence="7" type="ORF">ERS852450_00646</name>
    <name evidence="6" type="ORF">ERS852578_01180</name>
</gene>
<dbReference type="Proteomes" id="UP000095679">
    <property type="component" value="Unassembled WGS sequence"/>
</dbReference>
<evidence type="ECO:0000313" key="8">
    <source>
        <dbReference type="Proteomes" id="UP000095390"/>
    </source>
</evidence>
<proteinExistence type="predicted"/>
<evidence type="ECO:0000259" key="5">
    <source>
        <dbReference type="PROSITE" id="PS51063"/>
    </source>
</evidence>
<keyword evidence="1" id="KW-0805">Transcription regulation</keyword>
<feature type="domain" description="Cyclic nucleotide-binding" evidence="4">
    <location>
        <begin position="11"/>
        <end position="134"/>
    </location>
</feature>
<dbReference type="SUPFAM" id="SSF46785">
    <property type="entry name" value="Winged helix' DNA-binding domain"/>
    <property type="match status" value="1"/>
</dbReference>
<evidence type="ECO:0000313" key="9">
    <source>
        <dbReference type="Proteomes" id="UP000095679"/>
    </source>
</evidence>
<reference evidence="8 9" key="1">
    <citation type="submission" date="2015-09" db="EMBL/GenBank/DDBJ databases">
        <authorList>
            <consortium name="Pathogen Informatics"/>
        </authorList>
    </citation>
    <scope>NUCLEOTIDE SEQUENCE [LARGE SCALE GENOMIC DNA]</scope>
    <source>
        <strain evidence="7 9">2789STDY5834835</strain>
        <strain evidence="6 8">2789STDY5834966</strain>
    </source>
</reference>
<dbReference type="InterPro" id="IPR036390">
    <property type="entry name" value="WH_DNA-bd_sf"/>
</dbReference>
<evidence type="ECO:0000256" key="3">
    <source>
        <dbReference type="ARBA" id="ARBA00023163"/>
    </source>
</evidence>
<dbReference type="PROSITE" id="PS50042">
    <property type="entry name" value="CNMP_BINDING_3"/>
    <property type="match status" value="1"/>
</dbReference>
<protein>
    <submittedName>
        <fullName evidence="6">Transcriptional activator FtrB</fullName>
    </submittedName>
</protein>
<dbReference type="GO" id="GO:0003700">
    <property type="term" value="F:DNA-binding transcription factor activity"/>
    <property type="evidence" value="ECO:0007669"/>
    <property type="project" value="TreeGrafter"/>
</dbReference>
<keyword evidence="2" id="KW-0238">DNA-binding</keyword>
<dbReference type="InterPro" id="IPR014710">
    <property type="entry name" value="RmlC-like_jellyroll"/>
</dbReference>
<organism evidence="6 8">
    <name type="scientific">Anaerobutyricum hallii</name>
    <dbReference type="NCBI Taxonomy" id="39488"/>
    <lineage>
        <taxon>Bacteria</taxon>
        <taxon>Bacillati</taxon>
        <taxon>Bacillota</taxon>
        <taxon>Clostridia</taxon>
        <taxon>Lachnospirales</taxon>
        <taxon>Lachnospiraceae</taxon>
        <taxon>Anaerobutyricum</taxon>
    </lineage>
</organism>
<dbReference type="GO" id="GO:0005829">
    <property type="term" value="C:cytosol"/>
    <property type="evidence" value="ECO:0007669"/>
    <property type="project" value="TreeGrafter"/>
</dbReference>
<dbReference type="PANTHER" id="PTHR24567:SF58">
    <property type="entry name" value="CYCLIC AMP-BINDING REGULATORY PROTEIN"/>
    <property type="match status" value="1"/>
</dbReference>
<dbReference type="InterPro" id="IPR018490">
    <property type="entry name" value="cNMP-bd_dom_sf"/>
</dbReference>
<dbReference type="OrthoDB" id="9774616at2"/>
<dbReference type="InterPro" id="IPR000595">
    <property type="entry name" value="cNMP-bd_dom"/>
</dbReference>
<dbReference type="PROSITE" id="PS51063">
    <property type="entry name" value="HTH_CRP_2"/>
    <property type="match status" value="1"/>
</dbReference>
<dbReference type="CDD" id="cd00038">
    <property type="entry name" value="CAP_ED"/>
    <property type="match status" value="1"/>
</dbReference>
<dbReference type="Gene3D" id="2.60.120.10">
    <property type="entry name" value="Jelly Rolls"/>
    <property type="match status" value="1"/>
</dbReference>
<evidence type="ECO:0000313" key="7">
    <source>
        <dbReference type="EMBL" id="CUN79427.1"/>
    </source>
</evidence>
<dbReference type="InterPro" id="IPR012318">
    <property type="entry name" value="HTH_CRP"/>
</dbReference>
<dbReference type="Pfam" id="PF00027">
    <property type="entry name" value="cNMP_binding"/>
    <property type="match status" value="1"/>
</dbReference>
<dbReference type="Pfam" id="PF13545">
    <property type="entry name" value="HTH_Crp_2"/>
    <property type="match status" value="1"/>
</dbReference>
<feature type="domain" description="HTH crp-type" evidence="5">
    <location>
        <begin position="152"/>
        <end position="220"/>
    </location>
</feature>
<dbReference type="Proteomes" id="UP000095390">
    <property type="component" value="Unassembled WGS sequence"/>
</dbReference>
<sequence length="227" mass="25676">MDFYKLSKTVLFQGATPEETEQMLSCLKAGKRKYKKEEMIYRVGEVVSCVGVVLSGSVLIENDDIWGNRSVLERAGEGEIFAETYASIPDQKMLVNVIAAEDTEILFLNVGKMLHLCSNSCIFHNELIKNLLQVSAQKNLALSRRIFNTSSKSIRGRLLSYLSNQAVLCNSKEFDIPFNRQQLADYLSVDRSALSKELGKMSKEGLIYVKKSHFRLLSVQELFEEES</sequence>
<dbReference type="AlphaFoldDB" id="A0A173ST37"/>
<accession>A0A173ST37</accession>
<dbReference type="EMBL" id="CYYC01000011">
    <property type="protein sequence ID" value="CUM93543.1"/>
    <property type="molecule type" value="Genomic_DNA"/>
</dbReference>
<dbReference type="EMBL" id="CYZL01000004">
    <property type="protein sequence ID" value="CUN79427.1"/>
    <property type="molecule type" value="Genomic_DNA"/>
</dbReference>
<evidence type="ECO:0000313" key="6">
    <source>
        <dbReference type="EMBL" id="CUM93543.1"/>
    </source>
</evidence>
<dbReference type="SUPFAM" id="SSF51206">
    <property type="entry name" value="cAMP-binding domain-like"/>
    <property type="match status" value="1"/>
</dbReference>
<evidence type="ECO:0000256" key="2">
    <source>
        <dbReference type="ARBA" id="ARBA00023125"/>
    </source>
</evidence>
<dbReference type="GO" id="GO:0003677">
    <property type="term" value="F:DNA binding"/>
    <property type="evidence" value="ECO:0007669"/>
    <property type="project" value="UniProtKB-KW"/>
</dbReference>
<keyword evidence="3" id="KW-0804">Transcription</keyword>
<name>A0A173ST37_9FIRM</name>
<dbReference type="InterPro" id="IPR050397">
    <property type="entry name" value="Env_Response_Regulators"/>
</dbReference>